<feature type="domain" description="C2 NT-type" evidence="2">
    <location>
        <begin position="95"/>
        <end position="243"/>
    </location>
</feature>
<dbReference type="EMBL" id="CM004389">
    <property type="protein sequence ID" value="OAY54135.1"/>
    <property type="molecule type" value="Genomic_DNA"/>
</dbReference>
<dbReference type="PANTHER" id="PTHR33414">
    <property type="entry name" value="PROTEIN PLASTID MOVEMENT IMPAIRED 1-RELATED 1"/>
    <property type="match status" value="1"/>
</dbReference>
<dbReference type="Pfam" id="PF21745">
    <property type="entry name" value="PMI1_PMIR1-2_C"/>
    <property type="match status" value="2"/>
</dbReference>
<feature type="compositionally biased region" description="Basic and acidic residues" evidence="1">
    <location>
        <begin position="52"/>
        <end position="61"/>
    </location>
</feature>
<dbReference type="AlphaFoldDB" id="A0A2C9W4R3"/>
<evidence type="ECO:0000259" key="2">
    <source>
        <dbReference type="PROSITE" id="PS51840"/>
    </source>
</evidence>
<dbReference type="PANTHER" id="PTHR33414:SF10">
    <property type="entry name" value="PROTEIN PLASTID MOVEMENT IMPAIRED 1-RELATED 2"/>
    <property type="match status" value="1"/>
</dbReference>
<evidence type="ECO:0000256" key="1">
    <source>
        <dbReference type="SAM" id="MobiDB-lite"/>
    </source>
</evidence>
<dbReference type="PROSITE" id="PS51840">
    <property type="entry name" value="C2_NT"/>
    <property type="match status" value="1"/>
</dbReference>
<proteinExistence type="predicted"/>
<feature type="compositionally biased region" description="Basic and acidic residues" evidence="1">
    <location>
        <begin position="983"/>
        <end position="995"/>
    </location>
</feature>
<accession>A0A2C9W4R3</accession>
<dbReference type="Pfam" id="PF10358">
    <property type="entry name" value="NT-C2"/>
    <property type="match status" value="1"/>
</dbReference>
<reference evidence="4" key="1">
    <citation type="journal article" date="2016" name="Nat. Biotechnol.">
        <title>Sequencing wild and cultivated cassava and related species reveals extensive interspecific hybridization and genetic diversity.</title>
        <authorList>
            <person name="Bredeson J.V."/>
            <person name="Lyons J.B."/>
            <person name="Prochnik S.E."/>
            <person name="Wu G.A."/>
            <person name="Ha C.M."/>
            <person name="Edsinger-Gonzales E."/>
            <person name="Grimwood J."/>
            <person name="Schmutz J."/>
            <person name="Rabbi I.Y."/>
            <person name="Egesi C."/>
            <person name="Nauluvula P."/>
            <person name="Lebot V."/>
            <person name="Ndunguru J."/>
            <person name="Mkamilo G."/>
            <person name="Bart R.S."/>
            <person name="Setter T.L."/>
            <person name="Gleadow R.M."/>
            <person name="Kulakow P."/>
            <person name="Ferguson M.E."/>
            <person name="Rounsley S."/>
            <person name="Rokhsar D.S."/>
        </authorList>
    </citation>
    <scope>NUCLEOTIDE SEQUENCE [LARGE SCALE GENOMIC DNA]</scope>
    <source>
        <strain evidence="4">cv. AM560-2</strain>
    </source>
</reference>
<dbReference type="InterPro" id="IPR039614">
    <property type="entry name" value="PMI1-like"/>
</dbReference>
<name>A0A2C9W4R3_MANES</name>
<dbReference type="InterPro" id="IPR048972">
    <property type="entry name" value="PMI1_PMIR1-2_C"/>
</dbReference>
<protein>
    <recommendedName>
        <fullName evidence="2">C2 NT-type domain-containing protein</fullName>
    </recommendedName>
</protein>
<dbReference type="OMA" id="IIEGDQN"/>
<dbReference type="STRING" id="3983.A0A2C9W4R3"/>
<evidence type="ECO:0000313" key="3">
    <source>
        <dbReference type="EMBL" id="OAY54135.1"/>
    </source>
</evidence>
<evidence type="ECO:0000313" key="4">
    <source>
        <dbReference type="Proteomes" id="UP000091857"/>
    </source>
</evidence>
<gene>
    <name evidence="3" type="ORF">MANES_03G051200v8</name>
</gene>
<feature type="region of interest" description="Disordered" evidence="1">
    <location>
        <begin position="41"/>
        <end position="74"/>
    </location>
</feature>
<keyword evidence="4" id="KW-1185">Reference proteome</keyword>
<dbReference type="Gramene" id="Manes.03G051200.1.v8.1">
    <property type="protein sequence ID" value="Manes.03G051200.1.v8.1.CDS"/>
    <property type="gene ID" value="Manes.03G051200.v8.1"/>
</dbReference>
<dbReference type="OrthoDB" id="2019483at2759"/>
<feature type="region of interest" description="Disordered" evidence="1">
    <location>
        <begin position="974"/>
        <end position="1014"/>
    </location>
</feature>
<dbReference type="Proteomes" id="UP000091857">
    <property type="component" value="Chromosome 3"/>
</dbReference>
<sequence length="1117" mass="125017">MMLSKIGSTNTDEDGNSNNAQLLRDIEAISKALYLQKTPQKPLISPSPIRSKSVEKPRLSESKSSLSPRTVDTRATYGNKKSSSVWNWKKPLKALAHIRSQKFNACFFLHVHSIEGLPPGFDDMNFSVHWKRKDEVLQTRPSRVLKGIAESDETLMYNCCVYGSRSGPNNSAKYEEKIFLIYASVIGLPGVDMGKHWVDLTRLLPLTLEELEGEKSTGKWTTSFKLTGKAKGATLNVSLGYSIVRDNFIETGRNMNVSELVNLMHNRSCMEDKITGVVQTNNNGMLQRVGSVPCDSKHCSHLSSQSVDVKICDEVSRNLGLELSKSINSLYKKLNEVKLHSSEDIHTIPENLQPPKLKTGLEFELDEDTSGDDYDSIEFTIIEKGIEMPRKEDLESEESDVQLRDGSRIETIDVEEIVKDDDIELDGKTMFHLEDNFCDNYVDVVLVDDCKHEGSSFHKKGSSMEDLELAINSFLTSQSEILESPLAIGDFLEQESYMDTKSNYKAGKSVKRSLSLDEFTESVANDFLKNLGIEHNPFGPASDGDPESPRERLLREFEEEAIASGSFLIDYDKEVKQEEFGCIASMRSDCGDPPEDFGLDMAIQATEEEHQRASQLFSRRRKAKLLEDLETETLMRQWGLNEKSFQRSPRYCSDGFGSPVELLPEERVKLPPLGDGFGPSVQTKDGGYLRSMNPSIFRNSKHVGSLIMQVSHIVVLPAEMGSDIIEILQYLASIGIERLSQQANKLMPLEDITGKTLQQIAHDAALHVRQTSLHHESLFSTPMASHHATLEYLASLAMDKFESMLIEGLKIQSRMSEEAPSSICAKAIETMLDFEGRSADLDLSLSSEGAADLQALDPRDSGNDIGRLLDLSITLEEWLRLDAGVIGDGEQVSERILKILAAHHARLMDFSYGKLTRDISWDEACGRSHGLLGNNLTLALKVLLRDPFRNYEPVGASMLALVQVERSSFHLNPKIDGITSERSNNEKEDQERIEGEDNCGNRLEEEKEEESSQGFKITEVHLSGLNAEPGKTEHWGTKRQQQYGTRWLLASGMTKSSNQSFSQSSAIVVANPRMTRKAQNDDFLWSISSHANDTESCWKDFSGFVPHIRNPNVIFPK</sequence>
<dbReference type="InterPro" id="IPR019448">
    <property type="entry name" value="NT-C2"/>
</dbReference>
<organism evidence="3 4">
    <name type="scientific">Manihot esculenta</name>
    <name type="common">Cassava</name>
    <name type="synonym">Jatropha manihot</name>
    <dbReference type="NCBI Taxonomy" id="3983"/>
    <lineage>
        <taxon>Eukaryota</taxon>
        <taxon>Viridiplantae</taxon>
        <taxon>Streptophyta</taxon>
        <taxon>Embryophyta</taxon>
        <taxon>Tracheophyta</taxon>
        <taxon>Spermatophyta</taxon>
        <taxon>Magnoliopsida</taxon>
        <taxon>eudicotyledons</taxon>
        <taxon>Gunneridae</taxon>
        <taxon>Pentapetalae</taxon>
        <taxon>rosids</taxon>
        <taxon>fabids</taxon>
        <taxon>Malpighiales</taxon>
        <taxon>Euphorbiaceae</taxon>
        <taxon>Crotonoideae</taxon>
        <taxon>Manihoteae</taxon>
        <taxon>Manihot</taxon>
    </lineage>
</organism>
<comment type="caution">
    <text evidence="3">The sequence shown here is derived from an EMBL/GenBank/DDBJ whole genome shotgun (WGS) entry which is preliminary data.</text>
</comment>